<feature type="transmembrane region" description="Helical" evidence="2">
    <location>
        <begin position="213"/>
        <end position="234"/>
    </location>
</feature>
<feature type="region of interest" description="Disordered" evidence="1">
    <location>
        <begin position="550"/>
        <end position="600"/>
    </location>
</feature>
<keyword evidence="5" id="KW-1185">Reference proteome</keyword>
<evidence type="ECO:0000256" key="1">
    <source>
        <dbReference type="SAM" id="MobiDB-lite"/>
    </source>
</evidence>
<dbReference type="Pfam" id="PF09843">
    <property type="entry name" value="DUF2070"/>
    <property type="match status" value="3"/>
</dbReference>
<gene>
    <name evidence="4" type="ORF">ACFSAS_02050</name>
</gene>
<evidence type="ECO:0000313" key="5">
    <source>
        <dbReference type="Proteomes" id="UP001597092"/>
    </source>
</evidence>
<name>A0ABD6DUG1_9EURY</name>
<feature type="transmembrane region" description="Helical" evidence="2">
    <location>
        <begin position="152"/>
        <end position="173"/>
    </location>
</feature>
<protein>
    <submittedName>
        <fullName evidence="4">DUF2070 family protein</fullName>
    </submittedName>
</protein>
<dbReference type="EMBL" id="JBHUDP010000001">
    <property type="protein sequence ID" value="MFD1684388.1"/>
    <property type="molecule type" value="Genomic_DNA"/>
</dbReference>
<feature type="transmembrane region" description="Helical" evidence="2">
    <location>
        <begin position="124"/>
        <end position="145"/>
    </location>
</feature>
<feature type="domain" description="DUF2070" evidence="3">
    <location>
        <begin position="9"/>
        <end position="289"/>
    </location>
</feature>
<keyword evidence="2" id="KW-1133">Transmembrane helix</keyword>
<feature type="transmembrane region" description="Helical" evidence="2">
    <location>
        <begin position="675"/>
        <end position="701"/>
    </location>
</feature>
<feature type="transmembrane region" description="Helical" evidence="2">
    <location>
        <begin position="60"/>
        <end position="83"/>
    </location>
</feature>
<evidence type="ECO:0000313" key="4">
    <source>
        <dbReference type="EMBL" id="MFD1684388.1"/>
    </source>
</evidence>
<feature type="transmembrane region" description="Helical" evidence="2">
    <location>
        <begin position="21"/>
        <end position="40"/>
    </location>
</feature>
<dbReference type="RefSeq" id="WP_256308124.1">
    <property type="nucleotide sequence ID" value="NZ_JANHAW010000002.1"/>
</dbReference>
<evidence type="ECO:0000256" key="2">
    <source>
        <dbReference type="SAM" id="Phobius"/>
    </source>
</evidence>
<keyword evidence="2" id="KW-0812">Transmembrane</keyword>
<dbReference type="InterPro" id="IPR019204">
    <property type="entry name" value="DUF2070_membrane"/>
</dbReference>
<evidence type="ECO:0000259" key="3">
    <source>
        <dbReference type="Pfam" id="PF09843"/>
    </source>
</evidence>
<feature type="domain" description="DUF2070" evidence="3">
    <location>
        <begin position="599"/>
        <end position="695"/>
    </location>
</feature>
<dbReference type="Proteomes" id="UP001597092">
    <property type="component" value="Unassembled WGS sequence"/>
</dbReference>
<feature type="transmembrane region" description="Helical" evidence="2">
    <location>
        <begin position="95"/>
        <end position="118"/>
    </location>
</feature>
<sequence length="702" mass="72965">MTSTQSDLASLSRFIFRAPSWYTSLAFALLLAALAGIAAFDSGSYDRSWQGLFILGRDAWEGIFFIGIPTVVAAFGTAGVDRFVGGKLTNNRSSLLALVSEIIVVAIVTGAAIVSVFTGLGQRFVFDALVVALASVFAFRLLVVMAVSESSVLVASIPASLQTLAAAILLFVYSGTLRFLEVGGPLIDAYLTPYLARSADAPAELSAITAEHFALLAVTCGVYALGVYAFIVAVDRPWKRSLGVSLLDFLRGFVGHVAEGSRELEEFFQQLGEEALVPVSVLSFRRVDGDSDGADVAADGGAGTESAADLGREKARFVLPMIHPGPMGEIGGGNFPERVATDCPGLAFPPHATAGHDFNLVTESEVDTILDAARTAADRIVYDDLATRSVRVQSGEASMLGQAFGDDALLVSTYAPGFADDVEYGVGLSATAEARTSDLDDVVLVDAHNSNDGLNGPDLGHVTPGSKRAFDMIGAAGVSGQRLSTADRHGLELGVAWDETPWTPAEGIGPLGVRVAVTAVDDQETAYVLIDGNNMEPGLRGELVEALVEGGTPEESRVAGGAGDGAGRGPASSRTESGDSEAPSASGNRTTSDDDGPVDEAEVMTTDTHIVNSVEADNQVGAAIDWDELRALVCDLLDEARADLEPVEAGVAVERAEVTVFGNDRTETLASHANAVVAMGGAFAVSIILAAVAVSVLIFLFA</sequence>
<feature type="domain" description="DUF2070" evidence="3">
    <location>
        <begin position="313"/>
        <end position="551"/>
    </location>
</feature>
<keyword evidence="2" id="KW-0472">Membrane</keyword>
<accession>A0ABD6DUG1</accession>
<proteinExistence type="predicted"/>
<reference evidence="4 5" key="1">
    <citation type="journal article" date="2019" name="Int. J. Syst. Evol. Microbiol.">
        <title>The Global Catalogue of Microorganisms (GCM) 10K type strain sequencing project: providing services to taxonomists for standard genome sequencing and annotation.</title>
        <authorList>
            <consortium name="The Broad Institute Genomics Platform"/>
            <consortium name="The Broad Institute Genome Sequencing Center for Infectious Disease"/>
            <person name="Wu L."/>
            <person name="Ma J."/>
        </authorList>
    </citation>
    <scope>NUCLEOTIDE SEQUENCE [LARGE SCALE GENOMIC DNA]</scope>
    <source>
        <strain evidence="4 5">CGMCC 1.10387</strain>
    </source>
</reference>
<organism evidence="4 5">
    <name type="scientific">Halobellus litoreus</name>
    <dbReference type="NCBI Taxonomy" id="755310"/>
    <lineage>
        <taxon>Archaea</taxon>
        <taxon>Methanobacteriati</taxon>
        <taxon>Methanobacteriota</taxon>
        <taxon>Stenosarchaea group</taxon>
        <taxon>Halobacteria</taxon>
        <taxon>Halobacteriales</taxon>
        <taxon>Haloferacaceae</taxon>
        <taxon>Halobellus</taxon>
    </lineage>
</organism>
<dbReference type="AlphaFoldDB" id="A0ABD6DUG1"/>
<comment type="caution">
    <text evidence="4">The sequence shown here is derived from an EMBL/GenBank/DDBJ whole genome shotgun (WGS) entry which is preliminary data.</text>
</comment>